<proteinExistence type="inferred from homology"/>
<dbReference type="NCBIfam" id="NF003997">
    <property type="entry name" value="PRK05473.1"/>
    <property type="match status" value="1"/>
</dbReference>
<name>A0AAU9E4N5_9FIRM</name>
<dbReference type="PIRSF" id="PIRSF037258">
    <property type="entry name" value="DUF965_bac"/>
    <property type="match status" value="1"/>
</dbReference>
<gene>
    <name evidence="3" type="ORF">HLPR_12960</name>
</gene>
<organism evidence="3 4">
    <name type="scientific">Helicovermis profundi</name>
    <dbReference type="NCBI Taxonomy" id="3065157"/>
    <lineage>
        <taxon>Bacteria</taxon>
        <taxon>Bacillati</taxon>
        <taxon>Bacillota</taxon>
        <taxon>Clostridia</taxon>
        <taxon>Helicovermis</taxon>
    </lineage>
</organism>
<dbReference type="HAMAP" id="MF_01507">
    <property type="entry name" value="UPF0297"/>
    <property type="match status" value="1"/>
</dbReference>
<comment type="similarity">
    <text evidence="1 2">Belongs to the UPF0297 family.</text>
</comment>
<dbReference type="InterPro" id="IPR009309">
    <property type="entry name" value="IreB"/>
</dbReference>
<dbReference type="KEGG" id="hprf:HLPR_12960"/>
<dbReference type="RefSeq" id="WP_338537260.1">
    <property type="nucleotide sequence ID" value="NZ_AP028654.1"/>
</dbReference>
<evidence type="ECO:0000313" key="3">
    <source>
        <dbReference type="EMBL" id="BEP28965.1"/>
    </source>
</evidence>
<dbReference type="PANTHER" id="PTHR40067">
    <property type="entry name" value="UPF0297 PROTEIN YRZL"/>
    <property type="match status" value="1"/>
</dbReference>
<dbReference type="Pfam" id="PF06135">
    <property type="entry name" value="IreB"/>
    <property type="match status" value="1"/>
</dbReference>
<protein>
    <recommendedName>
        <fullName evidence="2">UPF0297 protein HLPR_12960</fullName>
    </recommendedName>
</protein>
<evidence type="ECO:0000313" key="4">
    <source>
        <dbReference type="Proteomes" id="UP001321786"/>
    </source>
</evidence>
<sequence length="85" mass="10141">MDKTMKFSVEKQQSEERKEILLFVYNALTEKGYHPTNQMIGYLLSGDPTYITTHKDARKVIRKVERDEILEEILEYYLKNNIVNK</sequence>
<evidence type="ECO:0000256" key="1">
    <source>
        <dbReference type="ARBA" id="ARBA00010888"/>
    </source>
</evidence>
<keyword evidence="4" id="KW-1185">Reference proteome</keyword>
<accession>A0AAU9E4N5</accession>
<reference evidence="3 4" key="1">
    <citation type="submission" date="2023-08" db="EMBL/GenBank/DDBJ databases">
        <title>Helicovermis profunda gen. nov., sp. nov., a novel mesophilic, fermentative bacterium within the Bacillota from a deep-sea hydrothermal vent chimney.</title>
        <authorList>
            <person name="Miyazaki U."/>
            <person name="Mizutani D."/>
            <person name="Hashimoto Y."/>
            <person name="Tame A."/>
            <person name="Sawayama S."/>
            <person name="Miyazaki J."/>
            <person name="Takai K."/>
            <person name="Nakagawa S."/>
        </authorList>
    </citation>
    <scope>NUCLEOTIDE SEQUENCE [LARGE SCALE GENOMIC DNA]</scope>
    <source>
        <strain evidence="3 4">S502</strain>
    </source>
</reference>
<dbReference type="AlphaFoldDB" id="A0AAU9E4N5"/>
<dbReference type="EMBL" id="AP028654">
    <property type="protein sequence ID" value="BEP28965.1"/>
    <property type="molecule type" value="Genomic_DNA"/>
</dbReference>
<evidence type="ECO:0000256" key="2">
    <source>
        <dbReference type="HAMAP-Rule" id="MF_01507"/>
    </source>
</evidence>
<dbReference type="Proteomes" id="UP001321786">
    <property type="component" value="Chromosome"/>
</dbReference>
<dbReference type="PANTHER" id="PTHR40067:SF1">
    <property type="entry name" value="UPF0297 PROTEIN YRZL"/>
    <property type="match status" value="1"/>
</dbReference>